<evidence type="ECO:0000313" key="2">
    <source>
        <dbReference type="EMBL" id="KFE67351.1"/>
    </source>
</evidence>
<comment type="caution">
    <text evidence="3">The sequence shown here is derived from an EMBL/GenBank/DDBJ whole genome shotgun (WGS) entry which is preliminary data.</text>
</comment>
<proteinExistence type="predicted"/>
<dbReference type="EMBL" id="JMCB01000008">
    <property type="protein sequence ID" value="KFE67351.1"/>
    <property type="molecule type" value="Genomic_DNA"/>
</dbReference>
<reference evidence="3 4" key="1">
    <citation type="submission" date="2014-04" db="EMBL/GenBank/DDBJ databases">
        <title>Genome assembly of Hyalangium minutum DSM 14724.</title>
        <authorList>
            <person name="Sharma G."/>
            <person name="Subramanian S."/>
        </authorList>
    </citation>
    <scope>NUCLEOTIDE SEQUENCE [LARGE SCALE GENOMIC DNA]</scope>
    <source>
        <strain evidence="3 4">DSM 14724</strain>
    </source>
</reference>
<gene>
    <name evidence="2" type="ORF">DB31_8704</name>
    <name evidence="3" type="ORF">DB31_8791</name>
</gene>
<evidence type="ECO:0000313" key="4">
    <source>
        <dbReference type="Proteomes" id="UP000028725"/>
    </source>
</evidence>
<name>A0A085WIC5_9BACT</name>
<dbReference type="OrthoDB" id="5523423at2"/>
<organism evidence="3 4">
    <name type="scientific">Hyalangium minutum</name>
    <dbReference type="NCBI Taxonomy" id="394096"/>
    <lineage>
        <taxon>Bacteria</taxon>
        <taxon>Pseudomonadati</taxon>
        <taxon>Myxococcota</taxon>
        <taxon>Myxococcia</taxon>
        <taxon>Myxococcales</taxon>
        <taxon>Cystobacterineae</taxon>
        <taxon>Archangiaceae</taxon>
        <taxon>Hyalangium</taxon>
    </lineage>
</organism>
<feature type="region of interest" description="Disordered" evidence="1">
    <location>
        <begin position="251"/>
        <end position="272"/>
    </location>
</feature>
<dbReference type="EMBL" id="JMCB01000008">
    <property type="protein sequence ID" value="KFE67438.1"/>
    <property type="molecule type" value="Genomic_DNA"/>
</dbReference>
<accession>A0A085WIC5</accession>
<evidence type="ECO:0000256" key="1">
    <source>
        <dbReference type="SAM" id="MobiDB-lite"/>
    </source>
</evidence>
<dbReference type="RefSeq" id="WP_044191383.1">
    <property type="nucleotide sequence ID" value="NZ_JMCB01000008.1"/>
</dbReference>
<dbReference type="AlphaFoldDB" id="A0A085WIC5"/>
<keyword evidence="4" id="KW-1185">Reference proteome</keyword>
<protein>
    <submittedName>
        <fullName evidence="3">Uncharacterized protein</fullName>
    </submittedName>
</protein>
<sequence>MSSNWQKNRVGPYTVLRRLRNATGGEGGVGRLYTAWQSATGRPALLVTAAAPGHYAPAEEYRLRVRAGTSPSPYVALEVERAPQGTNPLGQVNDGLDALACVLEGLEHHPEAMAHLCAPAARPRARMRSWQWAALAGLLACSALAPRAWKAAQPIPEETEQPALASVAEEALAEPEALPVGAVDAQRPAVGLDLPPRPFKGQRKAPCEDGTEFEIELKDGTRACWVQIVYSRAACKTRGYEWQGRCYLPSIPTPKEPSSTLPVPPVPAQRAH</sequence>
<feature type="compositionally biased region" description="Pro residues" evidence="1">
    <location>
        <begin position="262"/>
        <end position="272"/>
    </location>
</feature>
<evidence type="ECO:0000313" key="3">
    <source>
        <dbReference type="EMBL" id="KFE67438.1"/>
    </source>
</evidence>
<dbReference type="Proteomes" id="UP000028725">
    <property type="component" value="Unassembled WGS sequence"/>
</dbReference>